<proteinExistence type="predicted"/>
<feature type="region of interest" description="Disordered" evidence="1">
    <location>
        <begin position="37"/>
        <end position="60"/>
    </location>
</feature>
<keyword evidence="4" id="KW-1185">Reference proteome</keyword>
<evidence type="ECO:0000256" key="2">
    <source>
        <dbReference type="SAM" id="SignalP"/>
    </source>
</evidence>
<dbReference type="EMBL" id="CDMY01000748">
    <property type="protein sequence ID" value="CEM32291.1"/>
    <property type="molecule type" value="Genomic_DNA"/>
</dbReference>
<dbReference type="InParanoid" id="A0A0G4GPK3"/>
<evidence type="ECO:0000313" key="4">
    <source>
        <dbReference type="Proteomes" id="UP000041254"/>
    </source>
</evidence>
<gene>
    <name evidence="3" type="ORF">Vbra_997</name>
</gene>
<evidence type="ECO:0000256" key="1">
    <source>
        <dbReference type="SAM" id="MobiDB-lite"/>
    </source>
</evidence>
<reference evidence="3 4" key="1">
    <citation type="submission" date="2014-11" db="EMBL/GenBank/DDBJ databases">
        <authorList>
            <person name="Zhu J."/>
            <person name="Qi W."/>
            <person name="Song R."/>
        </authorList>
    </citation>
    <scope>NUCLEOTIDE SEQUENCE [LARGE SCALE GENOMIC DNA]</scope>
</reference>
<dbReference type="InterPro" id="IPR001343">
    <property type="entry name" value="Hemolysn_Ca-bd"/>
</dbReference>
<keyword evidence="2" id="KW-0732">Signal</keyword>
<accession>A0A0G4GPK3</accession>
<dbReference type="Pfam" id="PF00353">
    <property type="entry name" value="HemolysinCabind"/>
    <property type="match status" value="1"/>
</dbReference>
<dbReference type="Proteomes" id="UP000041254">
    <property type="component" value="Unassembled WGS sequence"/>
</dbReference>
<dbReference type="GO" id="GO:0005509">
    <property type="term" value="F:calcium ion binding"/>
    <property type="evidence" value="ECO:0007669"/>
    <property type="project" value="InterPro"/>
</dbReference>
<feature type="signal peptide" evidence="2">
    <location>
        <begin position="1"/>
        <end position="19"/>
    </location>
</feature>
<evidence type="ECO:0000313" key="3">
    <source>
        <dbReference type="EMBL" id="CEM32291.1"/>
    </source>
</evidence>
<dbReference type="VEuPathDB" id="CryptoDB:Vbra_997"/>
<protein>
    <submittedName>
        <fullName evidence="3">Uncharacterized protein</fullName>
    </submittedName>
</protein>
<name>A0A0G4GPK3_VITBC</name>
<dbReference type="AlphaFoldDB" id="A0A0G4GPK3"/>
<sequence>MRLLCACAALAVCLGAAVAGEADKLIVGTEGDDHLTGGSGSDTFVPLGGQDRIQTGSEDEPNQVDQIAYNGDPFDGADVSAPDRQVVGNEDILEDFEAGATLNNMGIKIDGDTWFFDLNNFKLGSEIRFCKVEVVVAGDGFKIGNEGFHTFSDPQIEGCEANANVIILVGPRAGEDGNVFNIPQFNAGGAANLIAANYGGGDVTGVFLYLNVNTADGNRDGGGLNLNRLVYSVNLADKASDLKILMRDVSTCSEGAAAAIAAGRCIESGENIHNAVADAEKYVEDNFVFGRARFALDGFALGSFVSDIQIGTDKSELFIPLGGTDFVGTGAGFDRILLRITKTVDDFFGGAREESIFDFDFHNDQHVFISQDFHVEELNFLAIELLGVDGLHTPNIDHIPDDTNLWVLLNSDNGDDQGVFNARAAAGQIAGVLNAKGASPGAGFVIYFNEALQLTRLFYSPDLANGEAPLTILARYVDRKGEAAISALSEWREENFHLDTDGSLSCGRRRVL</sequence>
<organism evidence="3 4">
    <name type="scientific">Vitrella brassicaformis (strain CCMP3155)</name>
    <dbReference type="NCBI Taxonomy" id="1169540"/>
    <lineage>
        <taxon>Eukaryota</taxon>
        <taxon>Sar</taxon>
        <taxon>Alveolata</taxon>
        <taxon>Colpodellida</taxon>
        <taxon>Vitrellaceae</taxon>
        <taxon>Vitrella</taxon>
    </lineage>
</organism>
<dbReference type="PhylomeDB" id="A0A0G4GPK3"/>
<feature type="chain" id="PRO_5005190301" evidence="2">
    <location>
        <begin position="20"/>
        <end position="512"/>
    </location>
</feature>